<evidence type="ECO:0000313" key="1">
    <source>
        <dbReference type="EMBL" id="KKM19412.1"/>
    </source>
</evidence>
<comment type="caution">
    <text evidence="1">The sequence shown here is derived from an EMBL/GenBank/DDBJ whole genome shotgun (WGS) entry which is preliminary data.</text>
</comment>
<protein>
    <submittedName>
        <fullName evidence="1">Uncharacterized protein</fullName>
    </submittedName>
</protein>
<sequence length="139" mass="15797">YNEEGGKENSKIDQRVDEIMEYYVDALKNAHCGDCTCVAMSCDKCHAEELLGIHTTRGLGQHSGSSVFGAFGESHENNWTKQRTLQEAIEYLENYDAAQNPPDWDGWEAHADRWKAEASDAAKWLKNYQKEHFNVVDPT</sequence>
<organism evidence="1">
    <name type="scientific">marine sediment metagenome</name>
    <dbReference type="NCBI Taxonomy" id="412755"/>
    <lineage>
        <taxon>unclassified sequences</taxon>
        <taxon>metagenomes</taxon>
        <taxon>ecological metagenomes</taxon>
    </lineage>
</organism>
<accession>A0A0F9HW25</accession>
<name>A0A0F9HW25_9ZZZZ</name>
<dbReference type="EMBL" id="LAZR01013993">
    <property type="protein sequence ID" value="KKM19412.1"/>
    <property type="molecule type" value="Genomic_DNA"/>
</dbReference>
<reference evidence="1" key="1">
    <citation type="journal article" date="2015" name="Nature">
        <title>Complex archaea that bridge the gap between prokaryotes and eukaryotes.</title>
        <authorList>
            <person name="Spang A."/>
            <person name="Saw J.H."/>
            <person name="Jorgensen S.L."/>
            <person name="Zaremba-Niedzwiedzka K."/>
            <person name="Martijn J."/>
            <person name="Lind A.E."/>
            <person name="van Eijk R."/>
            <person name="Schleper C."/>
            <person name="Guy L."/>
            <person name="Ettema T.J."/>
        </authorList>
    </citation>
    <scope>NUCLEOTIDE SEQUENCE</scope>
</reference>
<feature type="non-terminal residue" evidence="1">
    <location>
        <position position="1"/>
    </location>
</feature>
<gene>
    <name evidence="1" type="ORF">LCGC14_1655940</name>
</gene>
<dbReference type="AlphaFoldDB" id="A0A0F9HW25"/>
<proteinExistence type="predicted"/>